<dbReference type="PANTHER" id="PTHR46862">
    <property type="entry name" value="OS07G0661900 PROTEIN"/>
    <property type="match status" value="1"/>
</dbReference>
<feature type="repeat" description="PPR" evidence="2">
    <location>
        <begin position="516"/>
        <end position="550"/>
    </location>
</feature>
<evidence type="ECO:0000256" key="3">
    <source>
        <dbReference type="SAM" id="MobiDB-lite"/>
    </source>
</evidence>
<evidence type="ECO:0000313" key="4">
    <source>
        <dbReference type="EMBL" id="GFZ10333.1"/>
    </source>
</evidence>
<organism evidence="4 5">
    <name type="scientific">Actinidia rufa</name>
    <dbReference type="NCBI Taxonomy" id="165716"/>
    <lineage>
        <taxon>Eukaryota</taxon>
        <taxon>Viridiplantae</taxon>
        <taxon>Streptophyta</taxon>
        <taxon>Embryophyta</taxon>
        <taxon>Tracheophyta</taxon>
        <taxon>Spermatophyta</taxon>
        <taxon>Magnoliopsida</taxon>
        <taxon>eudicotyledons</taxon>
        <taxon>Gunneridae</taxon>
        <taxon>Pentapetalae</taxon>
        <taxon>asterids</taxon>
        <taxon>Ericales</taxon>
        <taxon>Actinidiaceae</taxon>
        <taxon>Actinidia</taxon>
    </lineage>
</organism>
<feature type="repeat" description="PPR" evidence="2">
    <location>
        <begin position="446"/>
        <end position="480"/>
    </location>
</feature>
<evidence type="ECO:0000256" key="2">
    <source>
        <dbReference type="PROSITE-ProRule" id="PRU00708"/>
    </source>
</evidence>
<feature type="region of interest" description="Disordered" evidence="3">
    <location>
        <begin position="57"/>
        <end position="78"/>
    </location>
</feature>
<dbReference type="AlphaFoldDB" id="A0A7J0GHN7"/>
<dbReference type="EMBL" id="BJWL01000021">
    <property type="protein sequence ID" value="GFZ10333.1"/>
    <property type="molecule type" value="Genomic_DNA"/>
</dbReference>
<dbReference type="OrthoDB" id="185373at2759"/>
<gene>
    <name evidence="4" type="ORF">Acr_21g0009320</name>
</gene>
<feature type="repeat" description="PPR" evidence="2">
    <location>
        <begin position="376"/>
        <end position="410"/>
    </location>
</feature>
<reference evidence="4 5" key="1">
    <citation type="submission" date="2019-07" db="EMBL/GenBank/DDBJ databases">
        <title>De Novo Assembly of kiwifruit Actinidia rufa.</title>
        <authorList>
            <person name="Sugita-Konishi S."/>
            <person name="Sato K."/>
            <person name="Mori E."/>
            <person name="Abe Y."/>
            <person name="Kisaki G."/>
            <person name="Hamano K."/>
            <person name="Suezawa K."/>
            <person name="Otani M."/>
            <person name="Fukuda T."/>
            <person name="Manabe T."/>
            <person name="Gomi K."/>
            <person name="Tabuchi M."/>
            <person name="Akimitsu K."/>
            <person name="Kataoka I."/>
        </authorList>
    </citation>
    <scope>NUCLEOTIDE SEQUENCE [LARGE SCALE GENOMIC DNA]</scope>
    <source>
        <strain evidence="5">cv. Fuchu</strain>
    </source>
</reference>
<protein>
    <submittedName>
        <fullName evidence="4">Pentatricopeptide (PPR) repeat-containing protein</fullName>
    </submittedName>
</protein>
<dbReference type="InterPro" id="IPR011990">
    <property type="entry name" value="TPR-like_helical_dom_sf"/>
</dbReference>
<dbReference type="InterPro" id="IPR002885">
    <property type="entry name" value="PPR_rpt"/>
</dbReference>
<evidence type="ECO:0000256" key="1">
    <source>
        <dbReference type="ARBA" id="ARBA00022737"/>
    </source>
</evidence>
<dbReference type="Gene3D" id="1.25.40.10">
    <property type="entry name" value="Tetratricopeptide repeat domain"/>
    <property type="match status" value="2"/>
</dbReference>
<dbReference type="PROSITE" id="PS51375">
    <property type="entry name" value="PPR"/>
    <property type="match status" value="5"/>
</dbReference>
<name>A0A7J0GHN7_9ERIC</name>
<keyword evidence="1" id="KW-0677">Repeat</keyword>
<dbReference type="Proteomes" id="UP000585474">
    <property type="component" value="Unassembled WGS sequence"/>
</dbReference>
<dbReference type="PANTHER" id="PTHR46862:SF2">
    <property type="entry name" value="OS02G0611400 PROTEIN"/>
    <property type="match status" value="1"/>
</dbReference>
<dbReference type="NCBIfam" id="TIGR00756">
    <property type="entry name" value="PPR"/>
    <property type="match status" value="5"/>
</dbReference>
<keyword evidence="5" id="KW-1185">Reference proteome</keyword>
<sequence>MEELYLHTHTFTKTYILLPPPSLPPFLHQNNQESTPFQSPKHAKPIPSFTRYIHSSQRTELSDSASDPKLDPEESEEDGTMNEFLSRFVWIMRRKLSEVYSDCDKKTIDGMLVIIVEKVISEMEKGGLEQMLGSVEATPSHDFSEDLWKTVWEVSNEVLDDMRKARKKEKMKGFLQSEEVKEMYRFAGEVGIRGEMLREMRFKWAREKMEESEFYQSLERFREEESHFQKEEEAVHNKSEIMGEEAVGYDSVVDEEKPKVVSLPKRHGKIRYKIYGLDLSDPKWAEVVADKIHETEEVISPQEPKPISGKCKLVTERILSLKEEDNPSPLLAEWVELLQPNRVDWITLLDRLKENDSRLYFKIAELVLGEESFQTNIRDYSKLIEAHAKENRLEDAEGILKKMNEKGILPDILTFTVLVHMYSKAGNLERAKEAFENLRSHGFQPDMRIYNSMIMAYVNAGQPKLGESLMRVMEARDLKPTKEIYMALLRSFAQLGDVGGAQRIATTMQFAGFQPSLESCTLLVEAFGQAGDPDQARSNFDYMIKVGHRPDDRCIASMIAAYEKKNLLDKALNLLLEMEKDGFEPGLPRRRDTPPLKVHISLCDMYSRAGAEKKALQALGVLEAKKEQLGQEEFERIINGLIAGGFKQDARRMHELMEAQGFGASQALKVALMASQAVGMSQAIGLRRPTMR</sequence>
<feature type="repeat" description="PPR" evidence="2">
    <location>
        <begin position="411"/>
        <end position="445"/>
    </location>
</feature>
<dbReference type="Pfam" id="PF01535">
    <property type="entry name" value="PPR"/>
    <property type="match status" value="1"/>
</dbReference>
<accession>A0A7J0GHN7</accession>
<dbReference type="Pfam" id="PF13812">
    <property type="entry name" value="PPR_3"/>
    <property type="match status" value="2"/>
</dbReference>
<comment type="caution">
    <text evidence="4">The sequence shown here is derived from an EMBL/GenBank/DDBJ whole genome shotgun (WGS) entry which is preliminary data.</text>
</comment>
<feature type="repeat" description="PPR" evidence="2">
    <location>
        <begin position="551"/>
        <end position="585"/>
    </location>
</feature>
<evidence type="ECO:0000313" key="5">
    <source>
        <dbReference type="Proteomes" id="UP000585474"/>
    </source>
</evidence>
<proteinExistence type="predicted"/>